<name>K4F6J7_9CAUD</name>
<dbReference type="OrthoDB" id="13989at10239"/>
<dbReference type="RefSeq" id="YP_006986877.1">
    <property type="nucleotide sequence ID" value="NC_019400.1"/>
</dbReference>
<accession>K4F6J7</accession>
<keyword evidence="2" id="KW-1185">Reference proteome</keyword>
<evidence type="ECO:0000313" key="1">
    <source>
        <dbReference type="EMBL" id="AFC21222.1"/>
    </source>
</evidence>
<dbReference type="Proteomes" id="UP000000458">
    <property type="component" value="Segment"/>
</dbReference>
<reference evidence="1 2" key="1">
    <citation type="journal article" date="2012" name="J. Virol.">
        <title>Genome Sequence of Cronobacter sakazakii Myovirus vB_CsaM_GAP31.</title>
        <authorList>
            <person name="Abbasifar R."/>
            <person name="Kropinski A.M."/>
            <person name="Sabour P.M."/>
            <person name="Ackermann H.W."/>
            <person name="Alanis Villa A."/>
            <person name="Abbasifar A."/>
            <person name="Griffiths M.W."/>
        </authorList>
    </citation>
    <scope>NUCLEOTIDE SEQUENCE [LARGE SCALE GENOMIC DNA]</scope>
</reference>
<dbReference type="KEGG" id="vg:13993655"/>
<protein>
    <submittedName>
        <fullName evidence="1">Uncharacterized protein</fullName>
    </submittedName>
</protein>
<evidence type="ECO:0000313" key="2">
    <source>
        <dbReference type="Proteomes" id="UP000000458"/>
    </source>
</evidence>
<gene>
    <name evidence="1" type="ORF">GAP31_042</name>
</gene>
<dbReference type="GeneID" id="13993655"/>
<organism evidence="1 2">
    <name type="scientific">Cronobacter phage vB_CsaM_GAP31</name>
    <dbReference type="NCBI Taxonomy" id="1141135"/>
    <lineage>
        <taxon>Viruses</taxon>
        <taxon>Duplodnaviria</taxon>
        <taxon>Heunggongvirae</taxon>
        <taxon>Uroviricota</taxon>
        <taxon>Caudoviricetes</taxon>
        <taxon>Vequintavirinae</taxon>
        <taxon>Seunavirus</taxon>
        <taxon>Seunavirus GAP31</taxon>
    </lineage>
</organism>
<sequence>MTTVFHTTGVLDHSRKRFDIPDIEIVLKKIYEDTEHQLSYLEFSSDPDDESDFDKQKGKVESELEELKTYAKSSELSDYQTYVADLERQVEALTWSLINAARRADNMAHNILSVDNKMDRAEIADEFNYIVGDATNELGCDFVLRRCLQERGWNEWQRDYLDSIVPTSTIIELLVHASTPSDMIIGVDSWIAVAGDRVTLMNGKDRLHLTKEYGEIAIHAVIDGVTSSLKTGDIKHLFMDILHPTDEEIQMYEMAHHKSYDISMWRDIFGTKPK</sequence>
<proteinExistence type="predicted"/>
<dbReference type="EMBL" id="JN882284">
    <property type="protein sequence ID" value="AFC21222.1"/>
    <property type="molecule type" value="Genomic_DNA"/>
</dbReference>